<dbReference type="GO" id="GO:0043138">
    <property type="term" value="F:3'-5' DNA helicase activity"/>
    <property type="evidence" value="ECO:0007669"/>
    <property type="project" value="UniProtKB-EC"/>
</dbReference>
<reference evidence="13 14" key="1">
    <citation type="submission" date="2019-02" db="EMBL/GenBank/DDBJ databases">
        <title>Deep-cultivation of Planctomycetes and their phenomic and genomic characterization uncovers novel biology.</title>
        <authorList>
            <person name="Wiegand S."/>
            <person name="Jogler M."/>
            <person name="Boedeker C."/>
            <person name="Pinto D."/>
            <person name="Vollmers J."/>
            <person name="Rivas-Marin E."/>
            <person name="Kohn T."/>
            <person name="Peeters S.H."/>
            <person name="Heuer A."/>
            <person name="Rast P."/>
            <person name="Oberbeckmann S."/>
            <person name="Bunk B."/>
            <person name="Jeske O."/>
            <person name="Meyerdierks A."/>
            <person name="Storesund J.E."/>
            <person name="Kallscheuer N."/>
            <person name="Luecker S."/>
            <person name="Lage O.M."/>
            <person name="Pohl T."/>
            <person name="Merkel B.J."/>
            <person name="Hornburger P."/>
            <person name="Mueller R.-W."/>
            <person name="Bruemmer F."/>
            <person name="Labrenz M."/>
            <person name="Spormann A.M."/>
            <person name="Op den Camp H."/>
            <person name="Overmann J."/>
            <person name="Amann R."/>
            <person name="Jetten M.S.M."/>
            <person name="Mascher T."/>
            <person name="Medema M.H."/>
            <person name="Devos D.P."/>
            <person name="Kaster A.-K."/>
            <person name="Ovreas L."/>
            <person name="Rohde M."/>
            <person name="Galperin M.Y."/>
            <person name="Jogler C."/>
        </authorList>
    </citation>
    <scope>NUCLEOTIDE SEQUENCE [LARGE SCALE GENOMIC DNA]</scope>
    <source>
        <strain evidence="13 14">V22</strain>
    </source>
</reference>
<dbReference type="Gene3D" id="3.40.50.300">
    <property type="entry name" value="P-loop containing nucleotide triphosphate hydrolases"/>
    <property type="match status" value="2"/>
</dbReference>
<dbReference type="CDD" id="cd17932">
    <property type="entry name" value="DEXQc_UvrD"/>
    <property type="match status" value="1"/>
</dbReference>
<dbReference type="SUPFAM" id="SSF52540">
    <property type="entry name" value="P-loop containing nucleoside triphosphate hydrolases"/>
    <property type="match status" value="1"/>
</dbReference>
<dbReference type="PANTHER" id="PTHR11070:SF64">
    <property type="entry name" value="ATP-DEPENDENT DNA HELICASE REP"/>
    <property type="match status" value="1"/>
</dbReference>
<organism evidence="13 14">
    <name type="scientific">Calycomorphotria hydatis</name>
    <dbReference type="NCBI Taxonomy" id="2528027"/>
    <lineage>
        <taxon>Bacteria</taxon>
        <taxon>Pseudomonadati</taxon>
        <taxon>Planctomycetota</taxon>
        <taxon>Planctomycetia</taxon>
        <taxon>Planctomycetales</taxon>
        <taxon>Planctomycetaceae</taxon>
        <taxon>Calycomorphotria</taxon>
    </lineage>
</organism>
<feature type="domain" description="UvrD-like helicase C-terminal" evidence="12">
    <location>
        <begin position="290"/>
        <end position="573"/>
    </location>
</feature>
<dbReference type="InterPro" id="IPR013986">
    <property type="entry name" value="DExx_box_DNA_helicase_dom_sf"/>
</dbReference>
<dbReference type="CDD" id="cd18807">
    <property type="entry name" value="SF1_C_UvrD"/>
    <property type="match status" value="1"/>
</dbReference>
<dbReference type="GO" id="GO:0005524">
    <property type="term" value="F:ATP binding"/>
    <property type="evidence" value="ECO:0007669"/>
    <property type="project" value="UniProtKB-UniRule"/>
</dbReference>
<dbReference type="PANTHER" id="PTHR11070">
    <property type="entry name" value="UVRD / RECB / PCRA DNA HELICASE FAMILY MEMBER"/>
    <property type="match status" value="1"/>
</dbReference>
<dbReference type="PROSITE" id="PS51198">
    <property type="entry name" value="UVRD_HELICASE_ATP_BIND"/>
    <property type="match status" value="1"/>
</dbReference>
<dbReference type="RefSeq" id="WP_145261244.1">
    <property type="nucleotide sequence ID" value="NZ_CP036316.1"/>
</dbReference>
<evidence type="ECO:0000313" key="14">
    <source>
        <dbReference type="Proteomes" id="UP000319976"/>
    </source>
</evidence>
<dbReference type="InterPro" id="IPR027417">
    <property type="entry name" value="P-loop_NTPase"/>
</dbReference>
<dbReference type="GO" id="GO:0005829">
    <property type="term" value="C:cytosol"/>
    <property type="evidence" value="ECO:0007669"/>
    <property type="project" value="TreeGrafter"/>
</dbReference>
<dbReference type="InterPro" id="IPR014017">
    <property type="entry name" value="DNA_helicase_UvrD-like_C"/>
</dbReference>
<evidence type="ECO:0000256" key="1">
    <source>
        <dbReference type="ARBA" id="ARBA00009922"/>
    </source>
</evidence>
<dbReference type="Gene3D" id="1.10.486.10">
    <property type="entry name" value="PCRA, domain 4"/>
    <property type="match status" value="1"/>
</dbReference>
<dbReference type="Pfam" id="PF13361">
    <property type="entry name" value="UvrD_C"/>
    <property type="match status" value="1"/>
</dbReference>
<keyword evidence="14" id="KW-1185">Reference proteome</keyword>
<protein>
    <recommendedName>
        <fullName evidence="8">DNA 3'-5' helicase</fullName>
        <ecNumber evidence="8">5.6.2.4</ecNumber>
    </recommendedName>
</protein>
<dbReference type="InterPro" id="IPR014016">
    <property type="entry name" value="UvrD-like_ATP-bd"/>
</dbReference>
<feature type="domain" description="UvrD-like helicase ATP-binding" evidence="11">
    <location>
        <begin position="9"/>
        <end position="289"/>
    </location>
</feature>
<keyword evidence="3 10" id="KW-0378">Hydrolase</keyword>
<keyword evidence="5 10" id="KW-0067">ATP-binding</keyword>
<dbReference type="Proteomes" id="UP000319976">
    <property type="component" value="Chromosome"/>
</dbReference>
<dbReference type="EMBL" id="CP036316">
    <property type="protein sequence ID" value="QDT64247.1"/>
    <property type="molecule type" value="Genomic_DNA"/>
</dbReference>
<keyword evidence="2 10" id="KW-0547">Nucleotide-binding</keyword>
<keyword evidence="4 10" id="KW-0347">Helicase</keyword>
<name>A0A517T7A3_9PLAN</name>
<gene>
    <name evidence="13" type="primary">pcrA_1</name>
    <name evidence="13" type="ORF">V22_14780</name>
</gene>
<dbReference type="EC" id="5.6.2.4" evidence="8"/>
<sequence>MTNRPLFLQGLNEPQYEAATTIDGPLLVLAGAGTGKTRVITCRLAEIIRRGHQASRILSVTFTNKAAKEMRERAMAIIGRVKEKPVVSTFHAYCVQVLRQEIDRLGYPKSFMIYDRGDQEAAARSALREMKMTEKAMKPADLLSRISRWKMAGVSPDQVSEAGDFEDDFDHVAGLTYRRYQRILKAAGAVDFDDLLRLTVELFESDPEARQRQQSKFDFVQIDEYQDTNSIQFRLIRQLVAPHQNLCVVGDDDQSIYAWRGAEVTHILNFGQHFPSAKIVRLEENYRCRHQILTLANSLVRHNRGRHPKVLHAGKSGNAEIRFREYPDETEEARQIAFELDYYINQLNVSPGEIAVLYRTNDQPRIFESEFRRKKLPYRIIGSQSFFDRKEIRDLVAYLRAIAFPRDLHALLRIVNVPARGIGRSTVEKVVTAASKSSHDFWSTVKQLQSQGEITSRISTSLDRLHGMLGRYRGEFSSSPKKLHSVMSRLIEEINYKAEIEKNYSEPTQQLARSVAIDQLLDALSEYAAQESKPSLHGFLQQTSLEGRDITSDNDEREQTDAIRLMTLHSAKGLEFPRVYLVGMEEGILPHQKSVESGGAAIEEERRLAYVGLTRAMDHLTISRAAARRKWNKLRPTIPSRFLAEMSKKQEEAINAEIEEAAAGATQ</sequence>
<evidence type="ECO:0000259" key="11">
    <source>
        <dbReference type="PROSITE" id="PS51198"/>
    </source>
</evidence>
<dbReference type="OrthoDB" id="9810135at2"/>
<evidence type="ECO:0000256" key="8">
    <source>
        <dbReference type="ARBA" id="ARBA00034808"/>
    </source>
</evidence>
<comment type="similarity">
    <text evidence="1">Belongs to the helicase family. UvrD subfamily.</text>
</comment>
<dbReference type="GO" id="GO:0000725">
    <property type="term" value="P:recombinational repair"/>
    <property type="evidence" value="ECO:0007669"/>
    <property type="project" value="TreeGrafter"/>
</dbReference>
<evidence type="ECO:0000256" key="4">
    <source>
        <dbReference type="ARBA" id="ARBA00022806"/>
    </source>
</evidence>
<evidence type="ECO:0000256" key="9">
    <source>
        <dbReference type="ARBA" id="ARBA00048988"/>
    </source>
</evidence>
<evidence type="ECO:0000259" key="12">
    <source>
        <dbReference type="PROSITE" id="PS51217"/>
    </source>
</evidence>
<dbReference type="KEGG" id="chya:V22_14780"/>
<evidence type="ECO:0000256" key="10">
    <source>
        <dbReference type="PROSITE-ProRule" id="PRU00560"/>
    </source>
</evidence>
<evidence type="ECO:0000313" key="13">
    <source>
        <dbReference type="EMBL" id="QDT64247.1"/>
    </source>
</evidence>
<comment type="catalytic activity">
    <reaction evidence="9">
        <text>ATP + H2O = ADP + phosphate + H(+)</text>
        <dbReference type="Rhea" id="RHEA:13065"/>
        <dbReference type="ChEBI" id="CHEBI:15377"/>
        <dbReference type="ChEBI" id="CHEBI:15378"/>
        <dbReference type="ChEBI" id="CHEBI:30616"/>
        <dbReference type="ChEBI" id="CHEBI:43474"/>
        <dbReference type="ChEBI" id="CHEBI:456216"/>
        <dbReference type="EC" id="5.6.2.4"/>
    </reaction>
</comment>
<dbReference type="GO" id="GO:0003677">
    <property type="term" value="F:DNA binding"/>
    <property type="evidence" value="ECO:0007669"/>
    <property type="project" value="InterPro"/>
</dbReference>
<evidence type="ECO:0000256" key="2">
    <source>
        <dbReference type="ARBA" id="ARBA00022741"/>
    </source>
</evidence>
<evidence type="ECO:0000256" key="3">
    <source>
        <dbReference type="ARBA" id="ARBA00022801"/>
    </source>
</evidence>
<dbReference type="AlphaFoldDB" id="A0A517T7A3"/>
<dbReference type="PROSITE" id="PS51217">
    <property type="entry name" value="UVRD_HELICASE_CTER"/>
    <property type="match status" value="1"/>
</dbReference>
<proteinExistence type="inferred from homology"/>
<dbReference type="GO" id="GO:0016887">
    <property type="term" value="F:ATP hydrolysis activity"/>
    <property type="evidence" value="ECO:0007669"/>
    <property type="project" value="RHEA"/>
</dbReference>
<dbReference type="InterPro" id="IPR000212">
    <property type="entry name" value="DNA_helicase_UvrD/REP"/>
</dbReference>
<evidence type="ECO:0000256" key="5">
    <source>
        <dbReference type="ARBA" id="ARBA00022840"/>
    </source>
</evidence>
<accession>A0A517T7A3</accession>
<dbReference type="Pfam" id="PF00580">
    <property type="entry name" value="UvrD-helicase"/>
    <property type="match status" value="1"/>
</dbReference>
<dbReference type="Gene3D" id="1.10.10.160">
    <property type="match status" value="1"/>
</dbReference>
<feature type="binding site" evidence="10">
    <location>
        <begin position="30"/>
        <end position="37"/>
    </location>
    <ligand>
        <name>ATP</name>
        <dbReference type="ChEBI" id="CHEBI:30616"/>
    </ligand>
</feature>
<keyword evidence="6" id="KW-0413">Isomerase</keyword>
<comment type="catalytic activity">
    <reaction evidence="7">
        <text>Couples ATP hydrolysis with the unwinding of duplex DNA by translocating in the 3'-5' direction.</text>
        <dbReference type="EC" id="5.6.2.4"/>
    </reaction>
</comment>
<evidence type="ECO:0000256" key="6">
    <source>
        <dbReference type="ARBA" id="ARBA00023235"/>
    </source>
</evidence>
<evidence type="ECO:0000256" key="7">
    <source>
        <dbReference type="ARBA" id="ARBA00034617"/>
    </source>
</evidence>